<dbReference type="STRING" id="870482.SAMN04487987_103377"/>
<dbReference type="PANTHER" id="PTHR36174:SF1">
    <property type="entry name" value="LIPID II:GLYCINE GLYCYLTRANSFERASE"/>
    <property type="match status" value="1"/>
</dbReference>
<gene>
    <name evidence="1" type="ORF">SAMN04487987_103377</name>
</gene>
<protein>
    <recommendedName>
        <fullName evidence="3">Acetyltransferase (GNAT) domain-containing protein</fullName>
    </recommendedName>
</protein>
<evidence type="ECO:0008006" key="3">
    <source>
        <dbReference type="Google" id="ProtNLM"/>
    </source>
</evidence>
<evidence type="ECO:0000313" key="1">
    <source>
        <dbReference type="EMBL" id="SFD07410.1"/>
    </source>
</evidence>
<name>A0A1I1PN14_9FLAO</name>
<dbReference type="OrthoDB" id="9785911at2"/>
<organism evidence="1 2">
    <name type="scientific">Algibacter pectinivorans</name>
    <dbReference type="NCBI Taxonomy" id="870482"/>
    <lineage>
        <taxon>Bacteria</taxon>
        <taxon>Pseudomonadati</taxon>
        <taxon>Bacteroidota</taxon>
        <taxon>Flavobacteriia</taxon>
        <taxon>Flavobacteriales</taxon>
        <taxon>Flavobacteriaceae</taxon>
        <taxon>Algibacter</taxon>
    </lineage>
</organism>
<proteinExistence type="predicted"/>
<evidence type="ECO:0000313" key="2">
    <source>
        <dbReference type="Proteomes" id="UP000199439"/>
    </source>
</evidence>
<keyword evidence="2" id="KW-1185">Reference proteome</keyword>
<dbReference type="Proteomes" id="UP000199439">
    <property type="component" value="Unassembled WGS sequence"/>
</dbReference>
<dbReference type="SUPFAM" id="SSF55729">
    <property type="entry name" value="Acyl-CoA N-acyltransferases (Nat)"/>
    <property type="match status" value="1"/>
</dbReference>
<dbReference type="AlphaFoldDB" id="A0A1I1PN14"/>
<dbReference type="Gene3D" id="3.40.630.30">
    <property type="match status" value="1"/>
</dbReference>
<dbReference type="RefSeq" id="WP_092850757.1">
    <property type="nucleotide sequence ID" value="NZ_FOMI01000003.1"/>
</dbReference>
<dbReference type="InterPro" id="IPR016181">
    <property type="entry name" value="Acyl_CoA_acyltransferase"/>
</dbReference>
<dbReference type="EMBL" id="FOMI01000003">
    <property type="protein sequence ID" value="SFD07410.1"/>
    <property type="molecule type" value="Genomic_DNA"/>
</dbReference>
<reference evidence="2" key="1">
    <citation type="submission" date="2016-10" db="EMBL/GenBank/DDBJ databases">
        <authorList>
            <person name="Varghese N."/>
            <person name="Submissions S."/>
        </authorList>
    </citation>
    <scope>NUCLEOTIDE SEQUENCE [LARGE SCALE GENOMIC DNA]</scope>
    <source>
        <strain evidence="2">DSM 25730</strain>
    </source>
</reference>
<sequence>MTIKNLNISITLINERNLWRETLAEVSHYDFYHTYDYHQSSKLKNETAVLIKYIQDDIIICLPLLIRPIEGTTFYDATSVYGYAGPLRNNWTTKFDNTHYKKHLNEFLVKQKIISVFSRLHPFLDKQEDILENLGAIKTLGNVVYFDLKESYETQELAFSKTAKRYLKKAQKNLDIKKSNDLAHLESFIDLYYENMDRLNAHKSYYFSKDYFLSFINSNEFETDIVYAVDKETNKTISAALIIRTNKIIQYHLSGTNENYLHLSPLRALINKIRLDYYNANYSYFNLGGGLNNKQDSLFDFKSSLSKNYRPFKIWTYIVNEDVYNALVSNRNFTKDTAPDFFPKYRWEEKNTI</sequence>
<dbReference type="InterPro" id="IPR050644">
    <property type="entry name" value="PG_Glycine_Bridge_Synth"/>
</dbReference>
<dbReference type="PANTHER" id="PTHR36174">
    <property type="entry name" value="LIPID II:GLYCINE GLYCYLTRANSFERASE"/>
    <property type="match status" value="1"/>
</dbReference>
<accession>A0A1I1PN14</accession>